<proteinExistence type="predicted"/>
<comment type="caution">
    <text evidence="1">The sequence shown here is derived from an EMBL/GenBank/DDBJ whole genome shotgun (WGS) entry which is preliminary data.</text>
</comment>
<reference evidence="1" key="1">
    <citation type="journal article" date="2022" name="Int. J. Mol. Sci.">
        <title>Draft Genome of Tanacetum Coccineum: Genomic Comparison of Closely Related Tanacetum-Family Plants.</title>
        <authorList>
            <person name="Yamashiro T."/>
            <person name="Shiraishi A."/>
            <person name="Nakayama K."/>
            <person name="Satake H."/>
        </authorList>
    </citation>
    <scope>NUCLEOTIDE SEQUENCE</scope>
</reference>
<organism evidence="1 2">
    <name type="scientific">Tanacetum coccineum</name>
    <dbReference type="NCBI Taxonomy" id="301880"/>
    <lineage>
        <taxon>Eukaryota</taxon>
        <taxon>Viridiplantae</taxon>
        <taxon>Streptophyta</taxon>
        <taxon>Embryophyta</taxon>
        <taxon>Tracheophyta</taxon>
        <taxon>Spermatophyta</taxon>
        <taxon>Magnoliopsida</taxon>
        <taxon>eudicotyledons</taxon>
        <taxon>Gunneridae</taxon>
        <taxon>Pentapetalae</taxon>
        <taxon>asterids</taxon>
        <taxon>campanulids</taxon>
        <taxon>Asterales</taxon>
        <taxon>Asteraceae</taxon>
        <taxon>Asteroideae</taxon>
        <taxon>Anthemideae</taxon>
        <taxon>Anthemidinae</taxon>
        <taxon>Tanacetum</taxon>
    </lineage>
</organism>
<dbReference type="PANTHER" id="PTHR48449:SF1">
    <property type="entry name" value="DUF1985 DOMAIN-CONTAINING PROTEIN"/>
    <property type="match status" value="1"/>
</dbReference>
<reference evidence="1" key="2">
    <citation type="submission" date="2022-01" db="EMBL/GenBank/DDBJ databases">
        <authorList>
            <person name="Yamashiro T."/>
            <person name="Shiraishi A."/>
            <person name="Satake H."/>
            <person name="Nakayama K."/>
        </authorList>
    </citation>
    <scope>NUCLEOTIDE SEQUENCE</scope>
</reference>
<dbReference type="PANTHER" id="PTHR48449">
    <property type="entry name" value="DUF1985 DOMAIN-CONTAINING PROTEIN"/>
    <property type="match status" value="1"/>
</dbReference>
<evidence type="ECO:0000313" key="2">
    <source>
        <dbReference type="Proteomes" id="UP001151760"/>
    </source>
</evidence>
<name>A0ABQ5HS20_9ASTR</name>
<protein>
    <submittedName>
        <fullName evidence="1">Phospholipase-like protein</fullName>
    </submittedName>
</protein>
<dbReference type="EMBL" id="BQNB010019943">
    <property type="protein sequence ID" value="GJT90678.1"/>
    <property type="molecule type" value="Genomic_DNA"/>
</dbReference>
<keyword evidence="2" id="KW-1185">Reference proteome</keyword>
<dbReference type="Proteomes" id="UP001151760">
    <property type="component" value="Unassembled WGS sequence"/>
</dbReference>
<accession>A0ABQ5HS20</accession>
<gene>
    <name evidence="1" type="ORF">Tco_1079523</name>
</gene>
<evidence type="ECO:0000313" key="1">
    <source>
        <dbReference type="EMBL" id="GJT90678.1"/>
    </source>
</evidence>
<sequence>MDLSDIEVPRVFVTCRNMDDWTENCILLHFMLGQQLELTGNENENIPLYYHIVDNFHIQFGREEFCLVSGLKFGVENSTDYNKAKDPIPFRRRVFSSDLDGGPIRGKDVELLIESDVFKKLDDNDVVSLCCVGILQLVLLGVEDRRAVPDWILRLARDGWDKYPWGRADEYYTRHKRHPRVVAWSSNGRFFRDMGHLPAERLTPDKIEARSGWWVSSRAFFDGRISVAERIPRHLNRENHYEVPSQYYHEYKEKN</sequence>